<keyword evidence="9 16" id="KW-0472">Membrane</keyword>
<name>A0A8X6SYP2_TRICX</name>
<feature type="transmembrane region" description="Helical" evidence="16">
    <location>
        <begin position="864"/>
        <end position="886"/>
    </location>
</feature>
<proteinExistence type="inferred from homology"/>
<dbReference type="InterPro" id="IPR001611">
    <property type="entry name" value="Leu-rich_rpt"/>
</dbReference>
<comment type="subcellular location">
    <subcellularLocation>
        <location evidence="1">Cell membrane</location>
        <topology evidence="1">Multi-pass membrane protein</topology>
    </subcellularLocation>
</comment>
<dbReference type="Gene3D" id="3.80.10.10">
    <property type="entry name" value="Ribonuclease Inhibitor"/>
    <property type="match status" value="2"/>
</dbReference>
<dbReference type="Proteomes" id="UP000887159">
    <property type="component" value="Unassembled WGS sequence"/>
</dbReference>
<dbReference type="CDD" id="cd15137">
    <property type="entry name" value="7tmA_Relaxin_R"/>
    <property type="match status" value="1"/>
</dbReference>
<dbReference type="PROSITE" id="PS01209">
    <property type="entry name" value="LDLRA_1"/>
    <property type="match status" value="1"/>
</dbReference>
<evidence type="ECO:0000256" key="1">
    <source>
        <dbReference type="ARBA" id="ARBA00004651"/>
    </source>
</evidence>
<dbReference type="EMBL" id="BMAU01021347">
    <property type="protein sequence ID" value="GFY17907.1"/>
    <property type="molecule type" value="Genomic_DNA"/>
</dbReference>
<evidence type="ECO:0000256" key="12">
    <source>
        <dbReference type="ARBA" id="ARBA00023224"/>
    </source>
</evidence>
<dbReference type="Pfam" id="PF13855">
    <property type="entry name" value="LRR_8"/>
    <property type="match status" value="2"/>
</dbReference>
<feature type="transmembrane region" description="Helical" evidence="16">
    <location>
        <begin position="1076"/>
        <end position="1097"/>
    </location>
</feature>
<evidence type="ECO:0000256" key="6">
    <source>
        <dbReference type="ARBA" id="ARBA00022737"/>
    </source>
</evidence>
<dbReference type="PROSITE" id="PS51450">
    <property type="entry name" value="LRR"/>
    <property type="match status" value="2"/>
</dbReference>
<dbReference type="SMART" id="SM00192">
    <property type="entry name" value="LDLa"/>
    <property type="match status" value="1"/>
</dbReference>
<dbReference type="InterPro" id="IPR017452">
    <property type="entry name" value="GPCR_Rhodpsn_7TM"/>
</dbReference>
<dbReference type="Gene3D" id="3.30.420.10">
    <property type="entry name" value="Ribonuclease H-like superfamily/Ribonuclease H"/>
    <property type="match status" value="2"/>
</dbReference>
<keyword evidence="4" id="KW-0433">Leucine-rich repeat</keyword>
<comment type="caution">
    <text evidence="18">The sequence shown here is derived from an EMBL/GenBank/DDBJ whole genome shotgun (WGS) entry which is preliminary data.</text>
</comment>
<feature type="disulfide bond" evidence="13">
    <location>
        <begin position="149"/>
        <end position="164"/>
    </location>
</feature>
<evidence type="ECO:0000259" key="17">
    <source>
        <dbReference type="PROSITE" id="PS50262"/>
    </source>
</evidence>
<evidence type="ECO:0000256" key="2">
    <source>
        <dbReference type="ARBA" id="ARBA00010663"/>
    </source>
</evidence>
<evidence type="ECO:0000256" key="11">
    <source>
        <dbReference type="ARBA" id="ARBA00023170"/>
    </source>
</evidence>
<dbReference type="InterPro" id="IPR032675">
    <property type="entry name" value="LRR_dom_sf"/>
</dbReference>
<keyword evidence="6" id="KW-0677">Repeat</keyword>
<dbReference type="GO" id="GO:0007189">
    <property type="term" value="P:adenylate cyclase-activating G protein-coupled receptor signaling pathway"/>
    <property type="evidence" value="ECO:0007669"/>
    <property type="project" value="TreeGrafter"/>
</dbReference>
<dbReference type="Pfam" id="PF00001">
    <property type="entry name" value="7tm_1"/>
    <property type="match status" value="1"/>
</dbReference>
<dbReference type="GO" id="GO:0003676">
    <property type="term" value="F:nucleic acid binding"/>
    <property type="evidence" value="ECO:0007669"/>
    <property type="project" value="InterPro"/>
</dbReference>
<evidence type="ECO:0000256" key="7">
    <source>
        <dbReference type="ARBA" id="ARBA00022989"/>
    </source>
</evidence>
<feature type="transmembrane region" description="Helical" evidence="16">
    <location>
        <begin position="938"/>
        <end position="962"/>
    </location>
</feature>
<evidence type="ECO:0000256" key="8">
    <source>
        <dbReference type="ARBA" id="ARBA00023040"/>
    </source>
</evidence>
<evidence type="ECO:0000256" key="15">
    <source>
        <dbReference type="SAM" id="MobiDB-lite"/>
    </source>
</evidence>
<evidence type="ECO:0000313" key="19">
    <source>
        <dbReference type="Proteomes" id="UP000887159"/>
    </source>
</evidence>
<dbReference type="PROSITE" id="PS50068">
    <property type="entry name" value="LDLRA_2"/>
    <property type="match status" value="1"/>
</dbReference>
<keyword evidence="10 13" id="KW-1015">Disulfide bond</keyword>
<dbReference type="Pfam" id="PF00057">
    <property type="entry name" value="Ldl_recept_a"/>
    <property type="match status" value="1"/>
</dbReference>
<dbReference type="SMART" id="SM00369">
    <property type="entry name" value="LRR_TYP"/>
    <property type="match status" value="7"/>
</dbReference>
<dbReference type="SUPFAM" id="SSF57424">
    <property type="entry name" value="LDL receptor-like module"/>
    <property type="match status" value="1"/>
</dbReference>
<evidence type="ECO:0000256" key="9">
    <source>
        <dbReference type="ARBA" id="ARBA00023136"/>
    </source>
</evidence>
<dbReference type="PROSITE" id="PS50262">
    <property type="entry name" value="G_PROTEIN_RECEP_F1_2"/>
    <property type="match status" value="1"/>
</dbReference>
<feature type="region of interest" description="Disordered" evidence="15">
    <location>
        <begin position="1171"/>
        <end position="1191"/>
    </location>
</feature>
<dbReference type="InterPro" id="IPR036397">
    <property type="entry name" value="RNaseH_sf"/>
</dbReference>
<keyword evidence="7 16" id="KW-1133">Transmembrane helix</keyword>
<evidence type="ECO:0000256" key="13">
    <source>
        <dbReference type="PROSITE-ProRule" id="PRU00124"/>
    </source>
</evidence>
<reference evidence="18" key="1">
    <citation type="submission" date="2020-08" db="EMBL/GenBank/DDBJ databases">
        <title>Multicomponent nature underlies the extraordinary mechanical properties of spider dragline silk.</title>
        <authorList>
            <person name="Kono N."/>
            <person name="Nakamura H."/>
            <person name="Mori M."/>
            <person name="Yoshida Y."/>
            <person name="Ohtoshi R."/>
            <person name="Malay A.D."/>
            <person name="Moran D.A.P."/>
            <person name="Tomita M."/>
            <person name="Numata K."/>
            <person name="Arakawa K."/>
        </authorList>
    </citation>
    <scope>NUCLEOTIDE SEQUENCE</scope>
</reference>
<gene>
    <name evidence="18" type="primary">Rxfp1</name>
    <name evidence="18" type="ORF">TNCV_3384001</name>
</gene>
<evidence type="ECO:0000256" key="4">
    <source>
        <dbReference type="ARBA" id="ARBA00022614"/>
    </source>
</evidence>
<dbReference type="Gene3D" id="1.20.1070.10">
    <property type="entry name" value="Rhodopsin 7-helix transmembrane proteins"/>
    <property type="match status" value="1"/>
</dbReference>
<dbReference type="CDD" id="cd00112">
    <property type="entry name" value="LDLa"/>
    <property type="match status" value="1"/>
</dbReference>
<keyword evidence="11 14" id="KW-0675">Receptor</keyword>
<keyword evidence="3" id="KW-1003">Cell membrane</keyword>
<feature type="transmembrane region" description="Helical" evidence="16">
    <location>
        <begin position="974"/>
        <end position="1000"/>
    </location>
</feature>
<protein>
    <submittedName>
        <fullName evidence="18">Relaxin receptor 1</fullName>
    </submittedName>
</protein>
<keyword evidence="5 14" id="KW-0812">Transmembrane</keyword>
<evidence type="ECO:0000256" key="16">
    <source>
        <dbReference type="SAM" id="Phobius"/>
    </source>
</evidence>
<keyword evidence="12 14" id="KW-0807">Transducer</keyword>
<dbReference type="PANTHER" id="PTHR24372">
    <property type="entry name" value="GLYCOPROTEIN HORMONE RECEPTOR"/>
    <property type="match status" value="1"/>
</dbReference>
<dbReference type="AlphaFoldDB" id="A0A8X6SYP2"/>
<accession>A0A8X6SYP2</accession>
<comment type="similarity">
    <text evidence="2 14">Belongs to the G-protein coupled receptor 1 family.</text>
</comment>
<feature type="transmembrane region" description="Helical" evidence="16">
    <location>
        <begin position="898"/>
        <end position="918"/>
    </location>
</feature>
<sequence length="1203" mass="137873">MITNFFIPKLNNHDVQELWFQQDGATCHTARATIDLLKDTFGDRLISRFGPVNWPPRSCDLTPLDYLLWGYVKSLVYADKPQTLDHLEDNIRRVIADIRPQMLEKVIENWTSRLDYIRASRGSRSNVICGPKHFECGNTTRCIERSLHCDGIKHCDEGEDEEGCDRALLVKLFYQNDNSAIVALRKFRTLKGLRKGLLTAKNLRLMVNKFEETRSLNVRSGRGKKATSAEAIEKVALQVEEDKSSNVLASTSVHRVAEALDLPRSTVQKIMRNILLYYPYKLQFVQELLSHDFETRHLFSLQFLARLEVDPQWPWNILWTDEAHFHLDGSGNTHNCQIWETDNPHSALRVPLHSPKVTVWCEFFASFILGPYFFEELGVGGPITGSITGSIICTLLRNKIIPDLQARQCLSRIIFMQDGAPPHITRCVTNVQIHHFTEERVISRQFRHLWPPRSPDLNPFDFWLCGHLKQLVSCDQPKTLPDIKDSISRHVLNISQNKLRSTVEHAILRFQIVAENDADAHGSLDSLLNAIKQHRELKDILMDKSFENCSLNNVPDYCDCRYKTFIYCAHYQLTHVPKGIGSSMTKMVLTNTSLELLSARAFSEYKELKIIHIEGNSINVLSPGPFLDLPNVRILLMMRNEIEIIQPGAFKGLQNLRWLLLQNNSLRDPLNITVFEDIPFIEVLDLTDNKLTKLGALPPLERLFWLGLSKNKLEQITKSTFKALKNLEVLILKNNAIEDIEESSFSSLRKLVELDISYNRLKYLRPRIFYKLKNLIKLNLEFNMITFLPITLFRGLDSLKSLDLQGLDLENIDIQMFHPLTELKFIYFKKFMYCSYAPFVRICLPRTDGLSSTENLLVFPALRMSVWVVALMTCAGNTLVLSWRFLSIKEDRVLSLFIKNLAIADLLMGIYLVAIGAQDISFRDRYNEFAHSWRKSNACVACGILAMVSSEVSVLILALITIERHRCIRTNVRVITLSGARFSCIIVWILGIILALIPIFKWKEKGFYSTNGLCFPLHIDEAYNVGYEYSAFIFFGINFSAVIVIISLYISMFITIKRDRDRARPVNLKKHEDTHLAFRFFFIVLTDSLCWIPIVIIKTLALLGVNISHNLYACVVVFILPINSALNPLIYTIAAPTELRRKIEKGLQRAVLWMQRCDCVTKSDVSTSSTLTRTVTSSERESHHMHSSTATTEGELEYCITAI</sequence>
<dbReference type="SUPFAM" id="SSF52058">
    <property type="entry name" value="L domain-like"/>
    <property type="match status" value="1"/>
</dbReference>
<feature type="transmembrane region" description="Helical" evidence="16">
    <location>
        <begin position="1031"/>
        <end position="1056"/>
    </location>
</feature>
<dbReference type="GO" id="GO:0009755">
    <property type="term" value="P:hormone-mediated signaling pathway"/>
    <property type="evidence" value="ECO:0007669"/>
    <property type="project" value="TreeGrafter"/>
</dbReference>
<evidence type="ECO:0000313" key="18">
    <source>
        <dbReference type="EMBL" id="GFY17907.1"/>
    </source>
</evidence>
<feature type="domain" description="G-protein coupled receptors family 1 profile" evidence="17">
    <location>
        <begin position="876"/>
        <end position="1131"/>
    </location>
</feature>
<dbReference type="FunFam" id="3.80.10.10:FF:000434">
    <property type="entry name" value="Relaxin family peptide receptor 1"/>
    <property type="match status" value="1"/>
</dbReference>
<keyword evidence="19" id="KW-1185">Reference proteome</keyword>
<feature type="transmembrane region" description="Helical" evidence="16">
    <location>
        <begin position="1109"/>
        <end position="1134"/>
    </location>
</feature>
<dbReference type="InterPro" id="IPR002172">
    <property type="entry name" value="LDrepeatLR_classA_rpt"/>
</dbReference>
<organism evidence="18 19">
    <name type="scientific">Trichonephila clavipes</name>
    <name type="common">Golden silk orbweaver</name>
    <name type="synonym">Nephila clavipes</name>
    <dbReference type="NCBI Taxonomy" id="2585209"/>
    <lineage>
        <taxon>Eukaryota</taxon>
        <taxon>Metazoa</taxon>
        <taxon>Ecdysozoa</taxon>
        <taxon>Arthropoda</taxon>
        <taxon>Chelicerata</taxon>
        <taxon>Arachnida</taxon>
        <taxon>Araneae</taxon>
        <taxon>Araneomorphae</taxon>
        <taxon>Entelegynae</taxon>
        <taxon>Araneoidea</taxon>
        <taxon>Nephilidae</taxon>
        <taxon>Trichonephila</taxon>
    </lineage>
</organism>
<evidence type="ECO:0000256" key="10">
    <source>
        <dbReference type="ARBA" id="ARBA00023157"/>
    </source>
</evidence>
<evidence type="ECO:0000256" key="14">
    <source>
        <dbReference type="RuleBase" id="RU000688"/>
    </source>
</evidence>
<dbReference type="PRINTS" id="PR00237">
    <property type="entry name" value="GPCRRHODOPSN"/>
</dbReference>
<evidence type="ECO:0000256" key="5">
    <source>
        <dbReference type="ARBA" id="ARBA00022692"/>
    </source>
</evidence>
<dbReference type="InterPro" id="IPR003591">
    <property type="entry name" value="Leu-rich_rpt_typical-subtyp"/>
</dbReference>
<keyword evidence="8 14" id="KW-0297">G-protein coupled receptor</keyword>
<dbReference type="Gene3D" id="4.10.400.10">
    <property type="entry name" value="Low-density Lipoprotein Receptor"/>
    <property type="match status" value="1"/>
</dbReference>
<dbReference type="InterPro" id="IPR000276">
    <property type="entry name" value="GPCR_Rhodpsn"/>
</dbReference>
<dbReference type="PROSITE" id="PS00237">
    <property type="entry name" value="G_PROTEIN_RECEP_F1_1"/>
    <property type="match status" value="1"/>
</dbReference>
<dbReference type="GO" id="GO:0005886">
    <property type="term" value="C:plasma membrane"/>
    <property type="evidence" value="ECO:0007669"/>
    <property type="project" value="UniProtKB-SubCell"/>
</dbReference>
<dbReference type="GO" id="GO:0008528">
    <property type="term" value="F:G protein-coupled peptide receptor activity"/>
    <property type="evidence" value="ECO:0007669"/>
    <property type="project" value="TreeGrafter"/>
</dbReference>
<comment type="caution">
    <text evidence="13">Lacks conserved residue(s) required for the propagation of feature annotation.</text>
</comment>
<dbReference type="PANTHER" id="PTHR24372:SF80">
    <property type="entry name" value="FI21465P1-RELATED"/>
    <property type="match status" value="1"/>
</dbReference>
<dbReference type="InterPro" id="IPR036055">
    <property type="entry name" value="LDL_receptor-like_sf"/>
</dbReference>
<dbReference type="SUPFAM" id="SSF81321">
    <property type="entry name" value="Family A G protein-coupled receptor-like"/>
    <property type="match status" value="1"/>
</dbReference>
<dbReference type="InterPro" id="IPR023415">
    <property type="entry name" value="LDLR_class-A_CS"/>
</dbReference>
<evidence type="ECO:0000256" key="3">
    <source>
        <dbReference type="ARBA" id="ARBA00022475"/>
    </source>
</evidence>